<dbReference type="Proteomes" id="UP000060513">
    <property type="component" value="Chromosome"/>
</dbReference>
<evidence type="ECO:0000313" key="2">
    <source>
        <dbReference type="Proteomes" id="UP000060513"/>
    </source>
</evidence>
<proteinExistence type="predicted"/>
<reference evidence="1 2" key="1">
    <citation type="submission" date="2015-08" db="EMBL/GenBank/DDBJ databases">
        <title>Genome sequence of the pristinamycin over-producing bacterium Streptomyces pristinaespiralis HCCB10218.</title>
        <authorList>
            <person name="Tian J."/>
            <person name="Yang J."/>
            <person name="Li L."/>
            <person name="Ruan L."/>
            <person name="Wei W."/>
            <person name="Zheng G."/>
            <person name="Wei Z."/>
            <person name="Yang S."/>
            <person name="Ge M."/>
            <person name="Jiang W."/>
            <person name="Lu Y."/>
        </authorList>
    </citation>
    <scope>NUCLEOTIDE SEQUENCE [LARGE SCALE GENOMIC DNA]</scope>
    <source>
        <strain evidence="1 2">HCCB 10218</strain>
    </source>
</reference>
<dbReference type="KEGG" id="spri:SPRI_1739"/>
<dbReference type="GeneID" id="97237209"/>
<sequence length="279" mass="29026">MTTALAHPTAQLRARFLDLAAAEWLKLWSLRSTGWSLLVAALAVLAFNVGKAWDNVRYWPDGEPGYAERFIADGIPLMHAFTGNAGTVMMLAAGAFGALAVTGEYSTGLVATTFAAVPARRSVMTAKVCVVATVMTVFGVLVAVTSFASTQAILATEGAGVSIDRPGAVRVIVASALLAPVSALVGTALGTLLRHGAGAVVGSVVILMLLPVVLDDGRHWSAVLAHAMPYEAWLRLVDVPYGGPGILHPWSAGGAWTVYAVWALASTAVAVTAVHRRDQ</sequence>
<organism evidence="1">
    <name type="scientific">Streptomyces pristinaespiralis</name>
    <dbReference type="NCBI Taxonomy" id="38300"/>
    <lineage>
        <taxon>Bacteria</taxon>
        <taxon>Bacillati</taxon>
        <taxon>Actinomycetota</taxon>
        <taxon>Actinomycetes</taxon>
        <taxon>Kitasatosporales</taxon>
        <taxon>Streptomycetaceae</taxon>
        <taxon>Streptomyces</taxon>
    </lineage>
</organism>
<name>A0A0M4DPQ7_STRPR</name>
<dbReference type="EMBL" id="CP011340">
    <property type="protein sequence ID" value="ALC20045.1"/>
    <property type="molecule type" value="Genomic_DNA"/>
</dbReference>
<dbReference type="PATRIC" id="fig|38300.4.peg.1846"/>
<dbReference type="OMA" id="RSTWIAY"/>
<dbReference type="RefSeq" id="WP_005310415.1">
    <property type="nucleotide sequence ID" value="NZ_CP011340.1"/>
</dbReference>
<dbReference type="OrthoDB" id="3480265at2"/>
<accession>A0A0M4DPQ7</accession>
<gene>
    <name evidence="1" type="ORF">SPRI_1739</name>
</gene>
<dbReference type="STRING" id="38300.SPRI_1739"/>
<protein>
    <submittedName>
        <fullName evidence="1">ABC transporter permease</fullName>
    </submittedName>
</protein>
<evidence type="ECO:0000313" key="1">
    <source>
        <dbReference type="EMBL" id="ALC20045.1"/>
    </source>
</evidence>
<dbReference type="AlphaFoldDB" id="A0A0M4DPQ7"/>